<reference evidence="1 2" key="1">
    <citation type="submission" date="2024-09" db="EMBL/GenBank/DDBJ databases">
        <authorList>
            <person name="Sun Q."/>
            <person name="Mori K."/>
        </authorList>
    </citation>
    <scope>NUCLEOTIDE SEQUENCE [LARGE SCALE GENOMIC DNA]</scope>
    <source>
        <strain evidence="1 2">JCM 9767</strain>
    </source>
</reference>
<dbReference type="EMBL" id="JBHMDI010000005">
    <property type="protein sequence ID" value="MFB9346488.1"/>
    <property type="molecule type" value="Genomic_DNA"/>
</dbReference>
<protein>
    <submittedName>
        <fullName evidence="1">Uncharacterized protein</fullName>
    </submittedName>
</protein>
<evidence type="ECO:0000313" key="1">
    <source>
        <dbReference type="EMBL" id="MFB9346488.1"/>
    </source>
</evidence>
<sequence length="117" mass="12298">MFRQSMTERGPDVLIDKRKQVITESDRPNGFLHSMLRVAAARVPRVGTADPEDASAVGRLPLVLRDHPPRLHPGGSCHGEKNRKVVTVSVAGVVAGDADGTAAVAAPFGQASAPIGR</sequence>
<accession>A0ABV5L2V0</accession>
<proteinExistence type="predicted"/>
<organism evidence="1 2">
    <name type="scientific">Streptomyces heliomycini</name>
    <dbReference type="NCBI Taxonomy" id="284032"/>
    <lineage>
        <taxon>Bacteria</taxon>
        <taxon>Bacillati</taxon>
        <taxon>Actinomycetota</taxon>
        <taxon>Actinomycetes</taxon>
        <taxon>Kitasatosporales</taxon>
        <taxon>Streptomycetaceae</taxon>
        <taxon>Streptomyces</taxon>
    </lineage>
</organism>
<dbReference type="Proteomes" id="UP001589753">
    <property type="component" value="Unassembled WGS sequence"/>
</dbReference>
<name>A0ABV5L2V0_9ACTN</name>
<dbReference type="RefSeq" id="WP_380954375.1">
    <property type="nucleotide sequence ID" value="NZ_JBHMDI010000005.1"/>
</dbReference>
<gene>
    <name evidence="1" type="ORF">ACFFUA_03260</name>
</gene>
<evidence type="ECO:0000313" key="2">
    <source>
        <dbReference type="Proteomes" id="UP001589753"/>
    </source>
</evidence>
<keyword evidence="2" id="KW-1185">Reference proteome</keyword>
<comment type="caution">
    <text evidence="1">The sequence shown here is derived from an EMBL/GenBank/DDBJ whole genome shotgun (WGS) entry which is preliminary data.</text>
</comment>